<dbReference type="EMBL" id="CP063361">
    <property type="protein sequence ID" value="UOD28785.1"/>
    <property type="molecule type" value="Genomic_DNA"/>
</dbReference>
<dbReference type="Proteomes" id="UP000831532">
    <property type="component" value="Chromosome"/>
</dbReference>
<organism evidence="1 2">
    <name type="scientific">Massilia violaceinigra</name>
    <dbReference type="NCBI Taxonomy" id="2045208"/>
    <lineage>
        <taxon>Bacteria</taxon>
        <taxon>Pseudomonadati</taxon>
        <taxon>Pseudomonadota</taxon>
        <taxon>Betaproteobacteria</taxon>
        <taxon>Burkholderiales</taxon>
        <taxon>Oxalobacteraceae</taxon>
        <taxon>Telluria group</taxon>
        <taxon>Massilia</taxon>
    </lineage>
</organism>
<dbReference type="Pfam" id="PF24175">
    <property type="entry name" value="SU10_adaptor"/>
    <property type="match status" value="1"/>
</dbReference>
<evidence type="ECO:0000313" key="2">
    <source>
        <dbReference type="Proteomes" id="UP000831532"/>
    </source>
</evidence>
<sequence>MSIIATTAQTVPEIDYFWLIAQIKEWAHRTDLDAKIPTFVLLAEKRIKTMLRPRVNEAVTTITATPGVAFVTLPSRLLHTRALSIPGLMPKLDYVTAGQLEDMYSSGDVGVPRVYTTVNDAVYFGPVPDAAYSIACTYRAEALQLNAADPVNSLLTAWPNVYLFGALVELAGWLGDDAAGGKWESKFQDAIASINVLDWHAGGPMSVRTDVRNY</sequence>
<gene>
    <name evidence="1" type="ORF">INH39_25590</name>
</gene>
<accession>A0ABY4A3P7</accession>
<name>A0ABY4A3P7_9BURK</name>
<reference evidence="1 2" key="1">
    <citation type="submission" date="2020-10" db="EMBL/GenBank/DDBJ databases">
        <title>Genome analysis of Massilia species.</title>
        <authorList>
            <person name="Jung D.-H."/>
        </authorList>
    </citation>
    <scope>NUCLEOTIDE SEQUENCE [LARGE SCALE GENOMIC DNA]</scope>
    <source>
        <strain evidence="2">sipir</strain>
    </source>
</reference>
<dbReference type="InterPro" id="IPR056209">
    <property type="entry name" value="SU10_adaptor"/>
</dbReference>
<protein>
    <submittedName>
        <fullName evidence="1">Uncharacterized protein</fullName>
    </submittedName>
</protein>
<keyword evidence="2" id="KW-1185">Reference proteome</keyword>
<dbReference type="RefSeq" id="WP_243489931.1">
    <property type="nucleotide sequence ID" value="NZ_CP063361.1"/>
</dbReference>
<evidence type="ECO:0000313" key="1">
    <source>
        <dbReference type="EMBL" id="UOD28785.1"/>
    </source>
</evidence>
<proteinExistence type="predicted"/>